<dbReference type="InterPro" id="IPR007863">
    <property type="entry name" value="Peptidase_M16_C"/>
</dbReference>
<dbReference type="Pfam" id="PF05193">
    <property type="entry name" value="Peptidase_M16_C"/>
    <property type="match status" value="1"/>
</dbReference>
<organism evidence="3 4">
    <name type="scientific">Thalassospira profundimaris</name>
    <dbReference type="NCBI Taxonomy" id="502049"/>
    <lineage>
        <taxon>Bacteria</taxon>
        <taxon>Pseudomonadati</taxon>
        <taxon>Pseudomonadota</taxon>
        <taxon>Alphaproteobacteria</taxon>
        <taxon>Rhodospirillales</taxon>
        <taxon>Thalassospiraceae</taxon>
        <taxon>Thalassospira</taxon>
    </lineage>
</organism>
<evidence type="ECO:0000259" key="2">
    <source>
        <dbReference type="Pfam" id="PF05193"/>
    </source>
</evidence>
<dbReference type="Proteomes" id="UP000252517">
    <property type="component" value="Unassembled WGS sequence"/>
</dbReference>
<dbReference type="AlphaFoldDB" id="A0A367WZY5"/>
<gene>
    <name evidence="3" type="ORF">TH25_15835</name>
</gene>
<dbReference type="EMBL" id="JPWH01000013">
    <property type="protein sequence ID" value="RCK46993.1"/>
    <property type="molecule type" value="Genomic_DNA"/>
</dbReference>
<evidence type="ECO:0000256" key="1">
    <source>
        <dbReference type="SAM" id="SignalP"/>
    </source>
</evidence>
<sequence>MAFSLKNTSRQFAFGLVALVALTGFDMAPAKAVEVQEVVSKGGIKAWLIEDHLNPLLTIDFAFKGAGAATDPDGKLGRANMVSGLLDEGAGDMDSQTFRGLMENKSISLSYDAGRDDFTGSVVTLTRERPTAINLLKLSLTSPRFDDEAVERIRSQIVAGLKQQETDPGSMAQRAFFKSVFGTHPYARPVEGTFETVNDLKVADLRDFVKQSLARDNLVIGVAGDITARELGPLLDEAFGGLPEHSKVPEIPAVTPKFGGDVQVIAQDNPQSQAIWGQKGIDRKDKDFYAAYVMNYILGGGGFSSRLTEEVREKRGLAYGVYSYLANLDEANFMMGGVATRNDAIGKSLSVIRDEWQKMKDKGISQTELDNAKSYLTGAFPLRFTSLGNLSGMLVGMQAEDLGIDFLDKRNDYVNAVTLDDVNRVAKQLLDPDHVTAIVVGKPEGKLSF</sequence>
<protein>
    <submittedName>
        <fullName evidence="3">Zinc protease</fullName>
    </submittedName>
</protein>
<evidence type="ECO:0000313" key="3">
    <source>
        <dbReference type="EMBL" id="RCK46993.1"/>
    </source>
</evidence>
<proteinExistence type="predicted"/>
<keyword evidence="1" id="KW-0732">Signal</keyword>
<dbReference type="GO" id="GO:0046872">
    <property type="term" value="F:metal ion binding"/>
    <property type="evidence" value="ECO:0007669"/>
    <property type="project" value="InterPro"/>
</dbReference>
<dbReference type="InterPro" id="IPR050361">
    <property type="entry name" value="MPP/UQCRC_Complex"/>
</dbReference>
<dbReference type="GO" id="GO:0006508">
    <property type="term" value="P:proteolysis"/>
    <property type="evidence" value="ECO:0007669"/>
    <property type="project" value="UniProtKB-KW"/>
</dbReference>
<feature type="chain" id="PRO_5016875456" evidence="1">
    <location>
        <begin position="33"/>
        <end position="449"/>
    </location>
</feature>
<reference evidence="3 4" key="1">
    <citation type="submission" date="2014-07" db="EMBL/GenBank/DDBJ databases">
        <title>Draft genome sequence of Thalassospira profundimaris S25-3-2.</title>
        <authorList>
            <person name="Lai Q."/>
            <person name="Shao Z."/>
        </authorList>
    </citation>
    <scope>NUCLEOTIDE SEQUENCE [LARGE SCALE GENOMIC DNA]</scope>
    <source>
        <strain evidence="3 4">S25-3-2</strain>
    </source>
</reference>
<feature type="signal peptide" evidence="1">
    <location>
        <begin position="1"/>
        <end position="32"/>
    </location>
</feature>
<feature type="domain" description="Peptidase M16 C-terminal" evidence="2">
    <location>
        <begin position="200"/>
        <end position="375"/>
    </location>
</feature>
<evidence type="ECO:0000313" key="4">
    <source>
        <dbReference type="Proteomes" id="UP000252517"/>
    </source>
</evidence>
<comment type="caution">
    <text evidence="3">The sequence shown here is derived from an EMBL/GenBank/DDBJ whole genome shotgun (WGS) entry which is preliminary data.</text>
</comment>
<dbReference type="SUPFAM" id="SSF63411">
    <property type="entry name" value="LuxS/MPP-like metallohydrolase"/>
    <property type="match status" value="2"/>
</dbReference>
<dbReference type="InterPro" id="IPR011249">
    <property type="entry name" value="Metalloenz_LuxS/M16"/>
</dbReference>
<keyword evidence="3" id="KW-0378">Hydrolase</keyword>
<dbReference type="PANTHER" id="PTHR11851">
    <property type="entry name" value="METALLOPROTEASE"/>
    <property type="match status" value="1"/>
</dbReference>
<dbReference type="OrthoDB" id="9811314at2"/>
<dbReference type="GO" id="GO:0008233">
    <property type="term" value="F:peptidase activity"/>
    <property type="evidence" value="ECO:0007669"/>
    <property type="project" value="UniProtKB-KW"/>
</dbReference>
<dbReference type="RefSeq" id="WP_114089225.1">
    <property type="nucleotide sequence ID" value="NZ_JPWH01000013.1"/>
</dbReference>
<dbReference type="Gene3D" id="3.30.830.10">
    <property type="entry name" value="Metalloenzyme, LuxS/M16 peptidase-like"/>
    <property type="match status" value="2"/>
</dbReference>
<dbReference type="PANTHER" id="PTHR11851:SF224">
    <property type="entry name" value="PROCESSING PROTEASE"/>
    <property type="match status" value="1"/>
</dbReference>
<keyword evidence="3" id="KW-0645">Protease</keyword>
<accession>A0A367WZY5</accession>
<name>A0A367WZY5_9PROT</name>